<sequence>MNTADAAMTAISALRDRIEVSYSDNGRVAVHCGGVFARKLDNDRRPAGMTAKSQQIPQPGAVSVPQLNADGLDGDQGPLMDATSVIDDRTTITAER</sequence>
<dbReference type="Proteomes" id="UP000466831">
    <property type="component" value="Chromosome"/>
</dbReference>
<evidence type="ECO:0000313" key="3">
    <source>
        <dbReference type="Proteomes" id="UP000466831"/>
    </source>
</evidence>
<evidence type="ECO:0000256" key="1">
    <source>
        <dbReference type="SAM" id="MobiDB-lite"/>
    </source>
</evidence>
<dbReference type="RefSeq" id="WP_163648685.1">
    <property type="nucleotide sequence ID" value="NZ_AP022584.1"/>
</dbReference>
<dbReference type="EMBL" id="AP022584">
    <property type="protein sequence ID" value="BBY12095.1"/>
    <property type="molecule type" value="Genomic_DNA"/>
</dbReference>
<organism evidence="2 3">
    <name type="scientific">Mycobacterium marseillense</name>
    <dbReference type="NCBI Taxonomy" id="701042"/>
    <lineage>
        <taxon>Bacteria</taxon>
        <taxon>Bacillati</taxon>
        <taxon>Actinomycetota</taxon>
        <taxon>Actinomycetes</taxon>
        <taxon>Mycobacteriales</taxon>
        <taxon>Mycobacteriaceae</taxon>
        <taxon>Mycobacterium</taxon>
        <taxon>Mycobacterium avium complex (MAC)</taxon>
    </lineage>
</organism>
<keyword evidence="3" id="KW-1185">Reference proteome</keyword>
<reference evidence="2 3" key="1">
    <citation type="journal article" date="2019" name="Emerg. Microbes Infect.">
        <title>Comprehensive subspecies identification of 175 nontuberculous mycobacteria species based on 7547 genomic profiles.</title>
        <authorList>
            <person name="Matsumoto Y."/>
            <person name="Kinjo T."/>
            <person name="Motooka D."/>
            <person name="Nabeya D."/>
            <person name="Jung N."/>
            <person name="Uechi K."/>
            <person name="Horii T."/>
            <person name="Iida T."/>
            <person name="Fujita J."/>
            <person name="Nakamura S."/>
        </authorList>
    </citation>
    <scope>NUCLEOTIDE SEQUENCE [LARGE SCALE GENOMIC DNA]</scope>
    <source>
        <strain evidence="2 3">JCM 17324</strain>
    </source>
</reference>
<accession>A0ABN5ZWA3</accession>
<proteinExistence type="predicted"/>
<protein>
    <submittedName>
        <fullName evidence="2">Uncharacterized protein</fullName>
    </submittedName>
</protein>
<gene>
    <name evidence="2" type="ORF">MMARJ_28350</name>
</gene>
<feature type="region of interest" description="Disordered" evidence="1">
    <location>
        <begin position="46"/>
        <end position="82"/>
    </location>
</feature>
<name>A0ABN5ZWA3_9MYCO</name>
<evidence type="ECO:0000313" key="2">
    <source>
        <dbReference type="EMBL" id="BBY12095.1"/>
    </source>
</evidence>